<sequence length="262" mass="30280">MSWDDYFAEERAADEGATRGKKRTVTVGWTVRTQKAEAIWGAPQAFSRQDPKPRSSKSVQVCPAAVDFDRRHFVIPCPVDVTLAFQRQPNGQLQLIDADGDQSAMRQTGLREMMVLHPQNEWRHPDRPILQMIAPYVFVADEPCFVVQTPPYLHYFPNPRPGLQMGGRFPVHVWPRPLSWGFEWYDITKPLVLKRGEPWFYVSFETENPAGRVRLVEQERTEELDSYISGILDVSNYVNQTYSLFSEAQRMRPEQLLKPKGK</sequence>
<evidence type="ECO:0000313" key="2">
    <source>
        <dbReference type="Proteomes" id="UP001596303"/>
    </source>
</evidence>
<organism evidence="1 2">
    <name type="scientific">Ponticaulis profundi</name>
    <dbReference type="NCBI Taxonomy" id="2665222"/>
    <lineage>
        <taxon>Bacteria</taxon>
        <taxon>Pseudomonadati</taxon>
        <taxon>Pseudomonadota</taxon>
        <taxon>Alphaproteobacteria</taxon>
        <taxon>Hyphomonadales</taxon>
        <taxon>Hyphomonadaceae</taxon>
        <taxon>Ponticaulis</taxon>
    </lineage>
</organism>
<dbReference type="RefSeq" id="WP_377377931.1">
    <property type="nucleotide sequence ID" value="NZ_JBHSSW010000009.1"/>
</dbReference>
<evidence type="ECO:0000313" key="1">
    <source>
        <dbReference type="EMBL" id="MFC6198075.1"/>
    </source>
</evidence>
<accession>A0ABW1S932</accession>
<reference evidence="2" key="1">
    <citation type="journal article" date="2019" name="Int. J. Syst. Evol. Microbiol.">
        <title>The Global Catalogue of Microorganisms (GCM) 10K type strain sequencing project: providing services to taxonomists for standard genome sequencing and annotation.</title>
        <authorList>
            <consortium name="The Broad Institute Genomics Platform"/>
            <consortium name="The Broad Institute Genome Sequencing Center for Infectious Disease"/>
            <person name="Wu L."/>
            <person name="Ma J."/>
        </authorList>
    </citation>
    <scope>NUCLEOTIDE SEQUENCE [LARGE SCALE GENOMIC DNA]</scope>
    <source>
        <strain evidence="2">CGMCC-1.15741</strain>
    </source>
</reference>
<dbReference type="Proteomes" id="UP001596303">
    <property type="component" value="Unassembled WGS sequence"/>
</dbReference>
<comment type="caution">
    <text evidence="1">The sequence shown here is derived from an EMBL/GenBank/DDBJ whole genome shotgun (WGS) entry which is preliminary data.</text>
</comment>
<proteinExistence type="predicted"/>
<keyword evidence="2" id="KW-1185">Reference proteome</keyword>
<name>A0ABW1S932_9PROT</name>
<gene>
    <name evidence="1" type="ORF">ACFQDM_08295</name>
</gene>
<protein>
    <submittedName>
        <fullName evidence="1">Uncharacterized protein</fullName>
    </submittedName>
</protein>
<dbReference type="EMBL" id="JBHSSW010000009">
    <property type="protein sequence ID" value="MFC6198075.1"/>
    <property type="molecule type" value="Genomic_DNA"/>
</dbReference>